<dbReference type="Gene3D" id="2.40.50.140">
    <property type="entry name" value="Nucleic acid-binding proteins"/>
    <property type="match status" value="1"/>
</dbReference>
<proteinExistence type="predicted"/>
<dbReference type="AlphaFoldDB" id="A0A9P8C518"/>
<feature type="compositionally biased region" description="Basic residues" evidence="4">
    <location>
        <begin position="203"/>
        <end position="224"/>
    </location>
</feature>
<comment type="caution">
    <text evidence="6">The sequence shown here is derived from an EMBL/GenBank/DDBJ whole genome shotgun (WGS) entry which is preliminary data.</text>
</comment>
<evidence type="ECO:0000256" key="2">
    <source>
        <dbReference type="ARBA" id="ARBA00022454"/>
    </source>
</evidence>
<organism evidence="6 7">
    <name type="scientific">Amylocarpus encephaloides</name>
    <dbReference type="NCBI Taxonomy" id="45428"/>
    <lineage>
        <taxon>Eukaryota</taxon>
        <taxon>Fungi</taxon>
        <taxon>Dikarya</taxon>
        <taxon>Ascomycota</taxon>
        <taxon>Pezizomycotina</taxon>
        <taxon>Leotiomycetes</taxon>
        <taxon>Helotiales</taxon>
        <taxon>Helotiales incertae sedis</taxon>
        <taxon>Amylocarpus</taxon>
    </lineage>
</organism>
<dbReference type="Proteomes" id="UP000824998">
    <property type="component" value="Unassembled WGS sequence"/>
</dbReference>
<accession>A0A9P8C518</accession>
<dbReference type="InterPro" id="IPR012340">
    <property type="entry name" value="NA-bd_OB-fold"/>
</dbReference>
<evidence type="ECO:0000256" key="3">
    <source>
        <dbReference type="ARBA" id="ARBA00022895"/>
    </source>
</evidence>
<keyword evidence="2" id="KW-0158">Chromosome</keyword>
<dbReference type="Pfam" id="PF10451">
    <property type="entry name" value="Stn1"/>
    <property type="match status" value="1"/>
</dbReference>
<feature type="domain" description="CST complex subunit Stn1 N-terminal" evidence="5">
    <location>
        <begin position="46"/>
        <end position="90"/>
    </location>
</feature>
<dbReference type="EMBL" id="MU251487">
    <property type="protein sequence ID" value="KAG9233760.1"/>
    <property type="molecule type" value="Genomic_DNA"/>
</dbReference>
<evidence type="ECO:0000256" key="1">
    <source>
        <dbReference type="ARBA" id="ARBA00004574"/>
    </source>
</evidence>
<name>A0A9P8C518_9HELO</name>
<feature type="region of interest" description="Disordered" evidence="4">
    <location>
        <begin position="198"/>
        <end position="224"/>
    </location>
</feature>
<evidence type="ECO:0000256" key="4">
    <source>
        <dbReference type="SAM" id="MobiDB-lite"/>
    </source>
</evidence>
<dbReference type="OrthoDB" id="77828at2759"/>
<keyword evidence="7" id="KW-1185">Reference proteome</keyword>
<dbReference type="GO" id="GO:0000781">
    <property type="term" value="C:chromosome, telomeric region"/>
    <property type="evidence" value="ECO:0007669"/>
    <property type="project" value="UniProtKB-SubCell"/>
</dbReference>
<dbReference type="InterPro" id="IPR018856">
    <property type="entry name" value="Stn1_N"/>
</dbReference>
<evidence type="ECO:0000313" key="6">
    <source>
        <dbReference type="EMBL" id="KAG9233760.1"/>
    </source>
</evidence>
<protein>
    <recommendedName>
        <fullName evidence="5">CST complex subunit Stn1 N-terminal domain-containing protein</fullName>
    </recommendedName>
</protein>
<evidence type="ECO:0000259" key="5">
    <source>
        <dbReference type="Pfam" id="PF10451"/>
    </source>
</evidence>
<dbReference type="SUPFAM" id="SSF50249">
    <property type="entry name" value="Nucleic acid-binding proteins"/>
    <property type="match status" value="1"/>
</dbReference>
<sequence>MTSGVSTPHIYPEYCHDLSPSVKKWCPLQVVDVHRLDDRGMYSNGRRLYHHGNHPIKWVRLTGLVVAVDEFYGRRVFTLDDSSGSCIECTSPAPPKTIRPGLTNLATSVGAETKTNAENQAPNTRPSVSNPTVPWELVDVGAVVKVKGVITIFREQKQVEMIKVDILRSIDQEVRCWNESLQFRREILETPWVVSQEQEEKCRRRARRGMARERKAKKTTKGRS</sequence>
<gene>
    <name evidence="6" type="ORF">BJ875DRAFT_463306</name>
</gene>
<reference evidence="6" key="1">
    <citation type="journal article" date="2021" name="IMA Fungus">
        <title>Genomic characterization of three marine fungi, including Emericellopsis atlantica sp. nov. with signatures of a generalist lifestyle and marine biomass degradation.</title>
        <authorList>
            <person name="Hagestad O.C."/>
            <person name="Hou L."/>
            <person name="Andersen J.H."/>
            <person name="Hansen E.H."/>
            <person name="Altermark B."/>
            <person name="Li C."/>
            <person name="Kuhnert E."/>
            <person name="Cox R.J."/>
            <person name="Crous P.W."/>
            <person name="Spatafora J.W."/>
            <person name="Lail K."/>
            <person name="Amirebrahimi M."/>
            <person name="Lipzen A."/>
            <person name="Pangilinan J."/>
            <person name="Andreopoulos W."/>
            <person name="Hayes R.D."/>
            <person name="Ng V."/>
            <person name="Grigoriev I.V."/>
            <person name="Jackson S.A."/>
            <person name="Sutton T.D.S."/>
            <person name="Dobson A.D.W."/>
            <person name="Rama T."/>
        </authorList>
    </citation>
    <scope>NUCLEOTIDE SEQUENCE</scope>
    <source>
        <strain evidence="6">TRa018bII</strain>
    </source>
</reference>
<keyword evidence="3" id="KW-0779">Telomere</keyword>
<evidence type="ECO:0000313" key="7">
    <source>
        <dbReference type="Proteomes" id="UP000824998"/>
    </source>
</evidence>
<comment type="subcellular location">
    <subcellularLocation>
        <location evidence="1">Chromosome</location>
        <location evidence="1">Telomere</location>
    </subcellularLocation>
</comment>